<accession>A0A4Y2TYJ7</accession>
<dbReference type="InterPro" id="IPR012337">
    <property type="entry name" value="RNaseH-like_sf"/>
</dbReference>
<reference evidence="1 2" key="1">
    <citation type="journal article" date="2019" name="Sci. Rep.">
        <title>Orb-weaving spider Araneus ventricosus genome elucidates the spidroin gene catalogue.</title>
        <authorList>
            <person name="Kono N."/>
            <person name="Nakamura H."/>
            <person name="Ohtoshi R."/>
            <person name="Moran D.A.P."/>
            <person name="Shinohara A."/>
            <person name="Yoshida Y."/>
            <person name="Fujiwara M."/>
            <person name="Mori M."/>
            <person name="Tomita M."/>
            <person name="Arakawa K."/>
        </authorList>
    </citation>
    <scope>NUCLEOTIDE SEQUENCE [LARGE SCALE GENOMIC DNA]</scope>
</reference>
<keyword evidence="2" id="KW-1185">Reference proteome</keyword>
<dbReference type="GO" id="GO:0003676">
    <property type="term" value="F:nucleic acid binding"/>
    <property type="evidence" value="ECO:0007669"/>
    <property type="project" value="InterPro"/>
</dbReference>
<organism evidence="1 2">
    <name type="scientific">Araneus ventricosus</name>
    <name type="common">Orbweaver spider</name>
    <name type="synonym">Epeira ventricosa</name>
    <dbReference type="NCBI Taxonomy" id="182803"/>
    <lineage>
        <taxon>Eukaryota</taxon>
        <taxon>Metazoa</taxon>
        <taxon>Ecdysozoa</taxon>
        <taxon>Arthropoda</taxon>
        <taxon>Chelicerata</taxon>
        <taxon>Arachnida</taxon>
        <taxon>Araneae</taxon>
        <taxon>Araneomorphae</taxon>
        <taxon>Entelegynae</taxon>
        <taxon>Araneoidea</taxon>
        <taxon>Araneidae</taxon>
        <taxon>Araneus</taxon>
    </lineage>
</organism>
<dbReference type="Gene3D" id="3.30.420.10">
    <property type="entry name" value="Ribonuclease H-like superfamily/Ribonuclease H"/>
    <property type="match status" value="1"/>
</dbReference>
<dbReference type="SUPFAM" id="SSF53098">
    <property type="entry name" value="Ribonuclease H-like"/>
    <property type="match status" value="1"/>
</dbReference>
<name>A0A4Y2TYJ7_ARAVE</name>
<dbReference type="AlphaFoldDB" id="A0A4Y2TYJ7"/>
<comment type="caution">
    <text evidence="1">The sequence shown here is derived from an EMBL/GenBank/DDBJ whole genome shotgun (WGS) entry which is preliminary data.</text>
</comment>
<sequence length="328" mass="36075">MSGVQCNKCGSTNIGSNSISGCVVCFACGHVLDDCNMAEEVQFMQDSRGASRAVGRIVSFEGMRLFLVNFIYKSQPRASVPVSKESVSATSASVLMETESAQSIIPTLEFLDEGSSSKGSISSCEKTISKYFLNDQNLQSESKENSQQFNVRYSWQSQVPTGQPQRQLCRSYCLFIYNYKEKLVAQHSTRLRLPLSTNVNDIDPTEIEEKAIGWSAHPSEHLSPTQISLDDGGNINTGLRIYTDGSKTEKGVGAAFCVLTDVSITHRWSTRLSLRNMVFQAEILALLKAVEPTLALPTQQLTILVDNKASSKSKESQFNCPENLQVTP</sequence>
<dbReference type="InterPro" id="IPR036397">
    <property type="entry name" value="RNaseH_sf"/>
</dbReference>
<gene>
    <name evidence="1" type="ORF">AVEN_256293_1</name>
</gene>
<proteinExistence type="predicted"/>
<dbReference type="EMBL" id="BGPR01031606">
    <property type="protein sequence ID" value="GBO04794.1"/>
    <property type="molecule type" value="Genomic_DNA"/>
</dbReference>
<dbReference type="OrthoDB" id="511529at2759"/>
<protein>
    <submittedName>
        <fullName evidence="1">Uncharacterized protein</fullName>
    </submittedName>
</protein>
<evidence type="ECO:0000313" key="1">
    <source>
        <dbReference type="EMBL" id="GBO04794.1"/>
    </source>
</evidence>
<evidence type="ECO:0000313" key="2">
    <source>
        <dbReference type="Proteomes" id="UP000499080"/>
    </source>
</evidence>
<dbReference type="Proteomes" id="UP000499080">
    <property type="component" value="Unassembled WGS sequence"/>
</dbReference>
<dbReference type="SUPFAM" id="SSF57783">
    <property type="entry name" value="Zinc beta-ribbon"/>
    <property type="match status" value="1"/>
</dbReference>